<comment type="caution">
    <text evidence="2">The sequence shown here is derived from an EMBL/GenBank/DDBJ whole genome shotgun (WGS) entry which is preliminary data.</text>
</comment>
<organism evidence="2 3">
    <name type="scientific">Ficus carica</name>
    <name type="common">Common fig</name>
    <dbReference type="NCBI Taxonomy" id="3494"/>
    <lineage>
        <taxon>Eukaryota</taxon>
        <taxon>Viridiplantae</taxon>
        <taxon>Streptophyta</taxon>
        <taxon>Embryophyta</taxon>
        <taxon>Tracheophyta</taxon>
        <taxon>Spermatophyta</taxon>
        <taxon>Magnoliopsida</taxon>
        <taxon>eudicotyledons</taxon>
        <taxon>Gunneridae</taxon>
        <taxon>Pentapetalae</taxon>
        <taxon>rosids</taxon>
        <taxon>fabids</taxon>
        <taxon>Rosales</taxon>
        <taxon>Moraceae</taxon>
        <taxon>Ficeae</taxon>
        <taxon>Ficus</taxon>
    </lineage>
</organism>
<keyword evidence="3" id="KW-1185">Reference proteome</keyword>
<dbReference type="EMBL" id="BTGU01000023">
    <property type="protein sequence ID" value="GMN46517.1"/>
    <property type="molecule type" value="Genomic_DNA"/>
</dbReference>
<name>A0AA88A4Y9_FICCA</name>
<accession>A0AA88A4Y9</accession>
<evidence type="ECO:0000313" key="2">
    <source>
        <dbReference type="EMBL" id="GMN46517.1"/>
    </source>
</evidence>
<evidence type="ECO:0000313" key="3">
    <source>
        <dbReference type="Proteomes" id="UP001187192"/>
    </source>
</evidence>
<feature type="region of interest" description="Disordered" evidence="1">
    <location>
        <begin position="51"/>
        <end position="73"/>
    </location>
</feature>
<gene>
    <name evidence="2" type="ORF">TIFTF001_015692</name>
</gene>
<evidence type="ECO:0000256" key="1">
    <source>
        <dbReference type="SAM" id="MobiDB-lite"/>
    </source>
</evidence>
<dbReference type="AlphaFoldDB" id="A0AA88A4Y9"/>
<sequence>MLAGGHSNGGSHCVDQLPTSLVHVAKAVEVYGGGVGAVNLLRSRAEIYLNPLKRRPSPEKTTSASANDDDFSR</sequence>
<reference evidence="2" key="1">
    <citation type="submission" date="2023-07" db="EMBL/GenBank/DDBJ databases">
        <title>draft genome sequence of fig (Ficus carica).</title>
        <authorList>
            <person name="Takahashi T."/>
            <person name="Nishimura K."/>
        </authorList>
    </citation>
    <scope>NUCLEOTIDE SEQUENCE</scope>
</reference>
<dbReference type="Proteomes" id="UP001187192">
    <property type="component" value="Unassembled WGS sequence"/>
</dbReference>
<protein>
    <submittedName>
        <fullName evidence="2">Uncharacterized protein</fullName>
    </submittedName>
</protein>
<proteinExistence type="predicted"/>